<proteinExistence type="predicted"/>
<dbReference type="EMBL" id="CAJPVJ010048367">
    <property type="protein sequence ID" value="CAG2182825.1"/>
    <property type="molecule type" value="Genomic_DNA"/>
</dbReference>
<gene>
    <name evidence="2" type="ORF">ONB1V03_LOCUS22246</name>
</gene>
<keyword evidence="1" id="KW-1133">Transmembrane helix</keyword>
<sequence length="77" mass="8435">MSYVSNARRVSGRYRQSVRLVAIGVAVGSAVLAVDSIYRRLSLKLKARRQLSSAAKIIAAEDVPQTNASRSVDQMDR</sequence>
<keyword evidence="3" id="KW-1185">Reference proteome</keyword>
<keyword evidence="1" id="KW-0472">Membrane</keyword>
<evidence type="ECO:0000256" key="1">
    <source>
        <dbReference type="SAM" id="Phobius"/>
    </source>
</evidence>
<protein>
    <submittedName>
        <fullName evidence="2">Uncharacterized protein</fullName>
    </submittedName>
</protein>
<name>A0A7R9R253_9ACAR</name>
<evidence type="ECO:0000313" key="3">
    <source>
        <dbReference type="Proteomes" id="UP000728032"/>
    </source>
</evidence>
<dbReference type="OrthoDB" id="10588810at2759"/>
<keyword evidence="1" id="KW-0812">Transmembrane</keyword>
<organism evidence="2">
    <name type="scientific">Oppiella nova</name>
    <dbReference type="NCBI Taxonomy" id="334625"/>
    <lineage>
        <taxon>Eukaryota</taxon>
        <taxon>Metazoa</taxon>
        <taxon>Ecdysozoa</taxon>
        <taxon>Arthropoda</taxon>
        <taxon>Chelicerata</taxon>
        <taxon>Arachnida</taxon>
        <taxon>Acari</taxon>
        <taxon>Acariformes</taxon>
        <taxon>Sarcoptiformes</taxon>
        <taxon>Oribatida</taxon>
        <taxon>Brachypylina</taxon>
        <taxon>Oppioidea</taxon>
        <taxon>Oppiidae</taxon>
        <taxon>Oppiella</taxon>
    </lineage>
</organism>
<dbReference type="AlphaFoldDB" id="A0A7R9R253"/>
<evidence type="ECO:0000313" key="2">
    <source>
        <dbReference type="EMBL" id="CAD7665689.1"/>
    </source>
</evidence>
<dbReference type="EMBL" id="OC963192">
    <property type="protein sequence ID" value="CAD7665689.1"/>
    <property type="molecule type" value="Genomic_DNA"/>
</dbReference>
<dbReference type="Proteomes" id="UP000728032">
    <property type="component" value="Unassembled WGS sequence"/>
</dbReference>
<feature type="transmembrane region" description="Helical" evidence="1">
    <location>
        <begin position="20"/>
        <end position="38"/>
    </location>
</feature>
<accession>A0A7R9R253</accession>
<reference evidence="2" key="1">
    <citation type="submission" date="2020-11" db="EMBL/GenBank/DDBJ databases">
        <authorList>
            <person name="Tran Van P."/>
        </authorList>
    </citation>
    <scope>NUCLEOTIDE SEQUENCE</scope>
</reference>